<dbReference type="Pfam" id="PF17125">
    <property type="entry name" value="Methyltr_RsmF_N"/>
    <property type="match status" value="1"/>
</dbReference>
<dbReference type="AlphaFoldDB" id="A0A2R7Y7J9"/>
<protein>
    <recommendedName>
        <fullName evidence="6">SAM-dependent MTase RsmB/NOP-type domain-containing protein</fullName>
    </recommendedName>
</protein>
<dbReference type="Gene3D" id="3.40.50.150">
    <property type="entry name" value="Vaccinia Virus protein VP39"/>
    <property type="match status" value="1"/>
</dbReference>
<name>A0A2R7Y7J9_9CREN</name>
<keyword evidence="1" id="KW-0963">Cytoplasm</keyword>
<organism evidence="7 8">
    <name type="scientific">Zestosphaera tikiterensis</name>
    <dbReference type="NCBI Taxonomy" id="1973259"/>
    <lineage>
        <taxon>Archaea</taxon>
        <taxon>Thermoproteota</taxon>
        <taxon>Thermoprotei</taxon>
        <taxon>Desulfurococcales</taxon>
        <taxon>Desulfurococcaceae</taxon>
        <taxon>Zestosphaera</taxon>
    </lineage>
</organism>
<evidence type="ECO:0000256" key="1">
    <source>
        <dbReference type="ARBA" id="ARBA00022490"/>
    </source>
</evidence>
<dbReference type="PROSITE" id="PS51686">
    <property type="entry name" value="SAM_MT_RSMB_NOP"/>
    <property type="match status" value="1"/>
</dbReference>
<dbReference type="InterPro" id="IPR011023">
    <property type="entry name" value="Nop2p"/>
</dbReference>
<keyword evidence="3" id="KW-0808">Transferase</keyword>
<dbReference type="GO" id="GO:0016428">
    <property type="term" value="F:tRNA (cytidine-5-)-methyltransferase activity"/>
    <property type="evidence" value="ECO:0007669"/>
    <property type="project" value="TreeGrafter"/>
</dbReference>
<evidence type="ECO:0000256" key="5">
    <source>
        <dbReference type="ARBA" id="ARBA00022884"/>
    </source>
</evidence>
<sequence length="348" mass="40230">MFRTIDISEVEDIKSWIRERLRKSEEVKVLASKYGYREYMIARYYEMLGSWDEVKELLNAFERRLKHSIRCNTLKVKDCRHLVERLEKLGFKLKEVDFWNLAYEVVDEVRSPTLGSTHEFLLGMYYLYRGKASLIPPLILNPQQNDKVADLAAAPGGKTTHLAQLMNNKGVILATEVGRERMRALRNNIERMGVRNTVLMRVDGRAVKYFLKGYFNKVLLDAPCTGEGLIMIDPERKIKTSFEDLMKWHESQVDFLNSAIETLNVGGYILYTTCSIAPEENELVIAKILAKRDDVQVSTLTNTPIELSQGFTEYFGLNLPKDVSRCGRIYPHIHEMEGFFLCLLEKIK</sequence>
<dbReference type="SUPFAM" id="SSF53335">
    <property type="entry name" value="S-adenosyl-L-methionine-dependent methyltransferases"/>
    <property type="match status" value="1"/>
</dbReference>
<dbReference type="Proteomes" id="UP000244093">
    <property type="component" value="Unassembled WGS sequence"/>
</dbReference>
<evidence type="ECO:0000313" key="7">
    <source>
        <dbReference type="EMBL" id="PUA33510.1"/>
    </source>
</evidence>
<keyword evidence="4" id="KW-0949">S-adenosyl-L-methionine</keyword>
<evidence type="ECO:0000256" key="2">
    <source>
        <dbReference type="ARBA" id="ARBA00022603"/>
    </source>
</evidence>
<proteinExistence type="predicted"/>
<feature type="domain" description="SAM-dependent MTase RsmB/NOP-type" evidence="6">
    <location>
        <begin position="57"/>
        <end position="347"/>
    </location>
</feature>
<evidence type="ECO:0000256" key="4">
    <source>
        <dbReference type="ARBA" id="ARBA00022691"/>
    </source>
</evidence>
<evidence type="ECO:0000259" key="6">
    <source>
        <dbReference type="PROSITE" id="PS51686"/>
    </source>
</evidence>
<dbReference type="InterPro" id="IPR049560">
    <property type="entry name" value="MeTrfase_RsmB-F_NOP2_cat"/>
</dbReference>
<dbReference type="InterPro" id="IPR001678">
    <property type="entry name" value="MeTrfase_RsmB-F_NOP2_dom"/>
</dbReference>
<comment type="caution">
    <text evidence="7">The sequence shown here is derived from an EMBL/GenBank/DDBJ whole genome shotgun (WGS) entry which is preliminary data.</text>
</comment>
<dbReference type="Pfam" id="PF01189">
    <property type="entry name" value="Methyltr_RsmB-F"/>
    <property type="match status" value="1"/>
</dbReference>
<keyword evidence="2" id="KW-0489">Methyltransferase</keyword>
<dbReference type="PANTHER" id="PTHR22807">
    <property type="entry name" value="NOP2 YEAST -RELATED NOL1/NOP2/FMU SUN DOMAIN-CONTAINING"/>
    <property type="match status" value="1"/>
</dbReference>
<dbReference type="GO" id="GO:0030488">
    <property type="term" value="P:tRNA methylation"/>
    <property type="evidence" value="ECO:0007669"/>
    <property type="project" value="TreeGrafter"/>
</dbReference>
<evidence type="ECO:0000256" key="3">
    <source>
        <dbReference type="ARBA" id="ARBA00022679"/>
    </source>
</evidence>
<gene>
    <name evidence="7" type="ORF">B7O98_03580</name>
</gene>
<dbReference type="GO" id="GO:0003723">
    <property type="term" value="F:RNA binding"/>
    <property type="evidence" value="ECO:0007669"/>
    <property type="project" value="UniProtKB-KW"/>
</dbReference>
<accession>A0A2R7Y7J9</accession>
<dbReference type="PRINTS" id="PR02008">
    <property type="entry name" value="RCMTFAMILY"/>
</dbReference>
<dbReference type="EMBL" id="NBVN01000002">
    <property type="protein sequence ID" value="PUA33510.1"/>
    <property type="molecule type" value="Genomic_DNA"/>
</dbReference>
<dbReference type="InterPro" id="IPR029063">
    <property type="entry name" value="SAM-dependent_MTases_sf"/>
</dbReference>
<keyword evidence="5" id="KW-0694">RNA-binding</keyword>
<dbReference type="CDD" id="cd02440">
    <property type="entry name" value="AdoMet_MTases"/>
    <property type="match status" value="1"/>
</dbReference>
<dbReference type="NCBIfam" id="TIGR00446">
    <property type="entry name" value="nop2p"/>
    <property type="match status" value="1"/>
</dbReference>
<dbReference type="Gene3D" id="3.30.70.1170">
    <property type="entry name" value="Sun protein, domain 3"/>
    <property type="match status" value="1"/>
</dbReference>
<dbReference type="InterPro" id="IPR031341">
    <property type="entry name" value="Methyltr_RsmF_N"/>
</dbReference>
<dbReference type="PANTHER" id="PTHR22807:SF74">
    <property type="entry name" value="TRNA (CYTOSINE(48)-C(5))-METHYLTRANSFERASE"/>
    <property type="match status" value="1"/>
</dbReference>
<reference evidence="7 8" key="1">
    <citation type="journal article" date="2018" name="Syst. Appl. Microbiol.">
        <title>A new symbiotic nanoarchaeote (Candidatus Nanoclepta minutus) and its host (Zestosphaera tikiterensis gen. nov., sp. nov.) from a New Zealand hot spring.</title>
        <authorList>
            <person name="St John E."/>
            <person name="Liu Y."/>
            <person name="Podar M."/>
            <person name="Stott M.B."/>
            <person name="Meneghin J."/>
            <person name="Chen Z."/>
            <person name="Lagutin K."/>
            <person name="Mitchell K."/>
            <person name="Reysenbach A.L."/>
        </authorList>
    </citation>
    <scope>NUCLEOTIDE SEQUENCE [LARGE SCALE GENOMIC DNA]</scope>
    <source>
        <strain evidence="7">NZ3</strain>
    </source>
</reference>
<evidence type="ECO:0000313" key="8">
    <source>
        <dbReference type="Proteomes" id="UP000244093"/>
    </source>
</evidence>
<dbReference type="InterPro" id="IPR023267">
    <property type="entry name" value="RCMT"/>
</dbReference>